<dbReference type="CDD" id="cd01994">
    <property type="entry name" value="AANH_PF0828-like"/>
    <property type="match status" value="1"/>
</dbReference>
<dbReference type="AlphaFoldDB" id="A0A3B1DW07"/>
<proteinExistence type="predicted"/>
<dbReference type="SUPFAM" id="SSF52402">
    <property type="entry name" value="Adenine nucleotide alpha hydrolases-like"/>
    <property type="match status" value="1"/>
</dbReference>
<evidence type="ECO:0000313" key="2">
    <source>
        <dbReference type="EMBL" id="VAX41153.1"/>
    </source>
</evidence>
<dbReference type="Gene3D" id="3.90.1490.10">
    <property type="entry name" value="putative n-type atp pyrophosphatase, domain 2"/>
    <property type="match status" value="1"/>
</dbReference>
<protein>
    <submittedName>
        <fullName evidence="2">COG2102: Predicted ATPases of PP-loop superfamily</fullName>
    </submittedName>
</protein>
<accession>A0A3B1DW07</accession>
<dbReference type="Pfam" id="PF01902">
    <property type="entry name" value="Diphthami_syn_2"/>
    <property type="match status" value="1"/>
</dbReference>
<dbReference type="InterPro" id="IPR014729">
    <property type="entry name" value="Rossmann-like_a/b/a_fold"/>
</dbReference>
<sequence>MQKAVGCRRSFAGEEKLKKEPVIFCWSGGKDSAMALYRIQQENRYHVVALLTTVTHDYDRISMHGVRRSLLHQQAESLGIPLDEVFITKGANNNEYENRMGEAFQKHHQAGIQKVVFGDIFLEDLKEYRERQLEKHDLQCLFPLWKQETLGLAQEFIAVGFRAVTCCIDPRKLSESFAGKVIDEKFLSDLPADVDPCGENGEFHSFVFDGPIFQKAIQIQVGKTVLRDSFFFCDLQ</sequence>
<dbReference type="InterPro" id="IPR002761">
    <property type="entry name" value="Diphthami_syn_dom"/>
</dbReference>
<reference evidence="2" key="1">
    <citation type="submission" date="2018-06" db="EMBL/GenBank/DDBJ databases">
        <authorList>
            <person name="Zhirakovskaya E."/>
        </authorList>
    </citation>
    <scope>NUCLEOTIDE SEQUENCE</scope>
</reference>
<feature type="domain" description="Diphthamide synthase" evidence="1">
    <location>
        <begin position="22"/>
        <end position="234"/>
    </location>
</feature>
<dbReference type="EMBL" id="UOGL01000516">
    <property type="protein sequence ID" value="VAX41153.1"/>
    <property type="molecule type" value="Genomic_DNA"/>
</dbReference>
<dbReference type="Gene3D" id="3.40.50.620">
    <property type="entry name" value="HUPs"/>
    <property type="match status" value="1"/>
</dbReference>
<dbReference type="NCBIfam" id="TIGR00290">
    <property type="entry name" value="MJ0570_dom"/>
    <property type="match status" value="1"/>
</dbReference>
<name>A0A3B1DW07_9ZZZZ</name>
<gene>
    <name evidence="2" type="ORF">MNBD_PLANCTO02-3223</name>
</gene>
<dbReference type="PIRSF" id="PIRSF039123">
    <property type="entry name" value="Diphthamide_synthase"/>
    <property type="match status" value="1"/>
</dbReference>
<organism evidence="2">
    <name type="scientific">hydrothermal vent metagenome</name>
    <dbReference type="NCBI Taxonomy" id="652676"/>
    <lineage>
        <taxon>unclassified sequences</taxon>
        <taxon>metagenomes</taxon>
        <taxon>ecological metagenomes</taxon>
    </lineage>
</organism>
<evidence type="ECO:0000259" key="1">
    <source>
        <dbReference type="Pfam" id="PF01902"/>
    </source>
</evidence>
<dbReference type="InterPro" id="IPR030662">
    <property type="entry name" value="DPH6/MJ0570"/>
</dbReference>